<protein>
    <submittedName>
        <fullName evidence="1">Uncharacterized protein</fullName>
    </submittedName>
</protein>
<evidence type="ECO:0000313" key="1">
    <source>
        <dbReference type="EMBL" id="MPN36831.1"/>
    </source>
</evidence>
<dbReference type="EMBL" id="VSSQ01091195">
    <property type="protein sequence ID" value="MPN36831.1"/>
    <property type="molecule type" value="Genomic_DNA"/>
</dbReference>
<proteinExistence type="predicted"/>
<comment type="caution">
    <text evidence="1">The sequence shown here is derived from an EMBL/GenBank/DDBJ whole genome shotgun (WGS) entry which is preliminary data.</text>
</comment>
<sequence>MPAGHEFIDWNIRIIPERGRVHHIDIVGVVTDHHHPVAGVPFLPILFRRNAGGFPRLNADQYRKPPVNQFLQSVERHIAVLRHFEPVLGHAAVDVADSGMIFGVQIFRQNIFAALDSVIHQD</sequence>
<dbReference type="AlphaFoldDB" id="A0A645HCS5"/>
<name>A0A645HCS5_9ZZZZ</name>
<gene>
    <name evidence="1" type="ORF">SDC9_184343</name>
</gene>
<organism evidence="1">
    <name type="scientific">bioreactor metagenome</name>
    <dbReference type="NCBI Taxonomy" id="1076179"/>
    <lineage>
        <taxon>unclassified sequences</taxon>
        <taxon>metagenomes</taxon>
        <taxon>ecological metagenomes</taxon>
    </lineage>
</organism>
<reference evidence="1" key="1">
    <citation type="submission" date="2019-08" db="EMBL/GenBank/DDBJ databases">
        <authorList>
            <person name="Kucharzyk K."/>
            <person name="Murdoch R.W."/>
            <person name="Higgins S."/>
            <person name="Loffler F."/>
        </authorList>
    </citation>
    <scope>NUCLEOTIDE SEQUENCE</scope>
</reference>
<accession>A0A645HCS5</accession>